<keyword evidence="1 2" id="KW-0539">Nucleus</keyword>
<feature type="compositionally biased region" description="Low complexity" evidence="3">
    <location>
        <begin position="179"/>
        <end position="190"/>
    </location>
</feature>
<protein>
    <recommendedName>
        <fullName evidence="4">YDG domain-containing protein</fullName>
    </recommendedName>
</protein>
<feature type="compositionally biased region" description="Basic and acidic residues" evidence="3">
    <location>
        <begin position="151"/>
        <end position="174"/>
    </location>
</feature>
<dbReference type="Pfam" id="PF02182">
    <property type="entry name" value="SAD_SRA"/>
    <property type="match status" value="1"/>
</dbReference>
<feature type="compositionally biased region" description="Basic and acidic residues" evidence="3">
    <location>
        <begin position="48"/>
        <end position="76"/>
    </location>
</feature>
<proteinExistence type="predicted"/>
<dbReference type="InterPro" id="IPR045134">
    <property type="entry name" value="UHRF1/2-like"/>
</dbReference>
<feature type="region of interest" description="Disordered" evidence="3">
    <location>
        <begin position="1"/>
        <end position="288"/>
    </location>
</feature>
<name>A0A4S2MZT3_9PEZI</name>
<dbReference type="SUPFAM" id="SSF88697">
    <property type="entry name" value="PUA domain-like"/>
    <property type="match status" value="1"/>
</dbReference>
<dbReference type="PANTHER" id="PTHR14140">
    <property type="entry name" value="E3 UBIQUITIN-PROTEIN LIGASE UHRF-RELATED"/>
    <property type="match status" value="1"/>
</dbReference>
<dbReference type="InParanoid" id="A0A4S2MZT3"/>
<feature type="compositionally biased region" description="Polar residues" evidence="3">
    <location>
        <begin position="77"/>
        <end position="97"/>
    </location>
</feature>
<dbReference type="GO" id="GO:0016567">
    <property type="term" value="P:protein ubiquitination"/>
    <property type="evidence" value="ECO:0007669"/>
    <property type="project" value="TreeGrafter"/>
</dbReference>
<evidence type="ECO:0000259" key="4">
    <source>
        <dbReference type="PROSITE" id="PS51015"/>
    </source>
</evidence>
<gene>
    <name evidence="5" type="ORF">EX30DRAFT_395098</name>
</gene>
<dbReference type="EMBL" id="ML220116">
    <property type="protein sequence ID" value="TGZ82237.1"/>
    <property type="molecule type" value="Genomic_DNA"/>
</dbReference>
<keyword evidence="6" id="KW-1185">Reference proteome</keyword>
<dbReference type="InterPro" id="IPR036987">
    <property type="entry name" value="SRA-YDG_sf"/>
</dbReference>
<evidence type="ECO:0000313" key="6">
    <source>
        <dbReference type="Proteomes" id="UP000298138"/>
    </source>
</evidence>
<sequence length="646" mass="72370">MATSNSSEQSAQRDILYLAPQKSTTTASERPSSRRSRKRSLSDAESDQSEKRFSPTPTVDREPVRMLLRDDMKNDNCLRNTTSSDSPKLESPNSSRGSSDKIDAQTEINELDRRTVKSSQVPDLFGDRKFAVIITRPRPPQLEKTPESLGDIDRRAKKSDQTRISKLRLQEFKKAHFRSSSSENCSNTSSLGPNRIDSRSETPETTMPLDIRPINSTQNVPVEMEDEPSLATLQEESTADKPINTASTIRSGSKKAGHPKAAATPENPPPRTGVATAISQREGSAEQSSAKIFNAELFNQAPKSQQMVWWTRRSIQNLEKRLNAEGPRALTPSDFEGIKKKLTQLSYYDFNKDKEFFGTSKIAKAVKLLMDRKKYGDDMAEMATELYTRWTSGNLGIAPLNSAVFEDIEDDTAESEDYNDGPAGTGRVGFQRLSAAARQLMVGVTSTRNVNGRLVNSLDPNYGDKKGSDIFGHNDLTVGQWWPYQICALRDGAHGSFQGGIYGRDQVGTFSIVTSAESKYSDRDEGDVLYYSGSYDDPANDNDTAPQLTKNTRLLLKSIHTRKPIRVIRKGPGKKNSFYPRAGYRYDGLYRAMNYEIKSGREGQRDYYRFRLERCPGQVPLTDPSIKGHPSRSEYEMFMELTTRNL</sequence>
<dbReference type="InterPro" id="IPR003105">
    <property type="entry name" value="SRA_YDG"/>
</dbReference>
<feature type="compositionally biased region" description="Polar residues" evidence="3">
    <location>
        <begin position="277"/>
        <end position="288"/>
    </location>
</feature>
<dbReference type="InterPro" id="IPR015947">
    <property type="entry name" value="PUA-like_sf"/>
</dbReference>
<organism evidence="5 6">
    <name type="scientific">Ascodesmis nigricans</name>
    <dbReference type="NCBI Taxonomy" id="341454"/>
    <lineage>
        <taxon>Eukaryota</taxon>
        <taxon>Fungi</taxon>
        <taxon>Dikarya</taxon>
        <taxon>Ascomycota</taxon>
        <taxon>Pezizomycotina</taxon>
        <taxon>Pezizomycetes</taxon>
        <taxon>Pezizales</taxon>
        <taxon>Ascodesmidaceae</taxon>
        <taxon>Ascodesmis</taxon>
    </lineage>
</organism>
<dbReference type="STRING" id="341454.A0A4S2MZT3"/>
<dbReference type="PANTHER" id="PTHR14140:SF27">
    <property type="entry name" value="OS04G0289800 PROTEIN"/>
    <property type="match status" value="1"/>
</dbReference>
<comment type="subcellular location">
    <subcellularLocation>
        <location evidence="2">Nucleus</location>
    </subcellularLocation>
</comment>
<dbReference type="PROSITE" id="PS51015">
    <property type="entry name" value="YDG"/>
    <property type="match status" value="1"/>
</dbReference>
<dbReference type="Proteomes" id="UP000298138">
    <property type="component" value="Unassembled WGS sequence"/>
</dbReference>
<feature type="domain" description="YDG" evidence="4">
    <location>
        <begin position="471"/>
        <end position="614"/>
    </location>
</feature>
<dbReference type="Gene3D" id="2.30.280.10">
    <property type="entry name" value="SRA-YDG"/>
    <property type="match status" value="1"/>
</dbReference>
<evidence type="ECO:0000256" key="2">
    <source>
        <dbReference type="PROSITE-ProRule" id="PRU00358"/>
    </source>
</evidence>
<evidence type="ECO:0000256" key="1">
    <source>
        <dbReference type="ARBA" id="ARBA00023242"/>
    </source>
</evidence>
<dbReference type="GO" id="GO:0005634">
    <property type="term" value="C:nucleus"/>
    <property type="evidence" value="ECO:0007669"/>
    <property type="project" value="UniProtKB-SubCell"/>
</dbReference>
<accession>A0A4S2MZT3</accession>
<reference evidence="5 6" key="1">
    <citation type="submission" date="2019-04" db="EMBL/GenBank/DDBJ databases">
        <title>Comparative genomics and transcriptomics to analyze fruiting body development in filamentous ascomycetes.</title>
        <authorList>
            <consortium name="DOE Joint Genome Institute"/>
            <person name="Lutkenhaus R."/>
            <person name="Traeger S."/>
            <person name="Breuer J."/>
            <person name="Kuo A."/>
            <person name="Lipzen A."/>
            <person name="Pangilinan J."/>
            <person name="Dilworth D."/>
            <person name="Sandor L."/>
            <person name="Poggeler S."/>
            <person name="Barry K."/>
            <person name="Grigoriev I.V."/>
            <person name="Nowrousian M."/>
        </authorList>
    </citation>
    <scope>NUCLEOTIDE SEQUENCE [LARGE SCALE GENOMIC DNA]</scope>
    <source>
        <strain evidence="5 6">CBS 389.68</strain>
    </source>
</reference>
<dbReference type="SMART" id="SM00466">
    <property type="entry name" value="SRA"/>
    <property type="match status" value="1"/>
</dbReference>
<feature type="compositionally biased region" description="Polar residues" evidence="3">
    <location>
        <begin position="1"/>
        <end position="12"/>
    </location>
</feature>
<dbReference type="AlphaFoldDB" id="A0A4S2MZT3"/>
<dbReference type="GO" id="GO:0044027">
    <property type="term" value="P:negative regulation of gene expression via chromosomal CpG island methylation"/>
    <property type="evidence" value="ECO:0007669"/>
    <property type="project" value="TreeGrafter"/>
</dbReference>
<evidence type="ECO:0000313" key="5">
    <source>
        <dbReference type="EMBL" id="TGZ82237.1"/>
    </source>
</evidence>
<dbReference type="GO" id="GO:0061630">
    <property type="term" value="F:ubiquitin protein ligase activity"/>
    <property type="evidence" value="ECO:0007669"/>
    <property type="project" value="TreeGrafter"/>
</dbReference>
<evidence type="ECO:0000256" key="3">
    <source>
        <dbReference type="SAM" id="MobiDB-lite"/>
    </source>
</evidence>
<dbReference type="OrthoDB" id="2270193at2759"/>
<feature type="compositionally biased region" description="Basic and acidic residues" evidence="3">
    <location>
        <begin position="98"/>
        <end position="115"/>
    </location>
</feature>